<evidence type="ECO:0000313" key="6">
    <source>
        <dbReference type="Proteomes" id="UP000429607"/>
    </source>
</evidence>
<evidence type="ECO:0000313" key="4">
    <source>
        <dbReference type="EMBL" id="KAE9013045.1"/>
    </source>
</evidence>
<organism evidence="5 7">
    <name type="scientific">Phytophthora rubi</name>
    <dbReference type="NCBI Taxonomy" id="129364"/>
    <lineage>
        <taxon>Eukaryota</taxon>
        <taxon>Sar</taxon>
        <taxon>Stramenopiles</taxon>
        <taxon>Oomycota</taxon>
        <taxon>Peronosporomycetes</taxon>
        <taxon>Peronosporales</taxon>
        <taxon>Peronosporaceae</taxon>
        <taxon>Phytophthora</taxon>
    </lineage>
</organism>
<keyword evidence="7" id="KW-1185">Reference proteome</keyword>
<dbReference type="Proteomes" id="UP000435112">
    <property type="component" value="Unassembled WGS sequence"/>
</dbReference>
<sequence>MKIVKSLSFKYFSILTLPCLMSGGSSVYTWSEWNHEQIRADQFKRRDTWQQKKRSGWRPSSKKNKTSWTSAQAATRHITESPPKLTLFSSENGFAGATLEQLIIPPHVLHMRYLRIFEDRAIVAARATAKWFTYRCHVLCLSPILP</sequence>
<protein>
    <recommendedName>
        <fullName evidence="9">RxLR effector protein</fullName>
    </recommendedName>
</protein>
<evidence type="ECO:0008006" key="9">
    <source>
        <dbReference type="Google" id="ProtNLM"/>
    </source>
</evidence>
<feature type="chain" id="PRO_5036167543" description="RxLR effector protein" evidence="2">
    <location>
        <begin position="27"/>
        <end position="146"/>
    </location>
</feature>
<evidence type="ECO:0000313" key="3">
    <source>
        <dbReference type="EMBL" id="KAE9008263.1"/>
    </source>
</evidence>
<dbReference type="EMBL" id="QXFT01001181">
    <property type="protein sequence ID" value="KAE9326227.1"/>
    <property type="molecule type" value="Genomic_DNA"/>
</dbReference>
<evidence type="ECO:0000313" key="8">
    <source>
        <dbReference type="Proteomes" id="UP000435112"/>
    </source>
</evidence>
<evidence type="ECO:0000256" key="2">
    <source>
        <dbReference type="SAM" id="SignalP"/>
    </source>
</evidence>
<dbReference type="AlphaFoldDB" id="A0A6A4EQY9"/>
<dbReference type="EMBL" id="QXFV01001172">
    <property type="protein sequence ID" value="KAE9013045.1"/>
    <property type="molecule type" value="Genomic_DNA"/>
</dbReference>
<name>A0A6A4EQY9_9STRA</name>
<dbReference type="EMBL" id="QXFU01001190">
    <property type="protein sequence ID" value="KAE9008263.1"/>
    <property type="molecule type" value="Genomic_DNA"/>
</dbReference>
<feature type="signal peptide" evidence="2">
    <location>
        <begin position="1"/>
        <end position="26"/>
    </location>
</feature>
<proteinExistence type="predicted"/>
<dbReference type="Proteomes" id="UP000429607">
    <property type="component" value="Unassembled WGS sequence"/>
</dbReference>
<keyword evidence="2" id="KW-0732">Signal</keyword>
<evidence type="ECO:0000313" key="5">
    <source>
        <dbReference type="EMBL" id="KAE9326227.1"/>
    </source>
</evidence>
<comment type="caution">
    <text evidence="5">The sequence shown here is derived from an EMBL/GenBank/DDBJ whole genome shotgun (WGS) entry which is preliminary data.</text>
</comment>
<evidence type="ECO:0000313" key="7">
    <source>
        <dbReference type="Proteomes" id="UP000434957"/>
    </source>
</evidence>
<dbReference type="Proteomes" id="UP000434957">
    <property type="component" value="Unassembled WGS sequence"/>
</dbReference>
<accession>A0A6A4EQY9</accession>
<reference evidence="5 7" key="1">
    <citation type="submission" date="2018-08" db="EMBL/GenBank/DDBJ databases">
        <title>Genomic investigation of the strawberry pathogen Phytophthora fragariae indicates pathogenicity is determined by transcriptional variation in three key races.</title>
        <authorList>
            <person name="Adams T.M."/>
            <person name="Armitage A.D."/>
            <person name="Sobczyk M.K."/>
            <person name="Bates H.J."/>
            <person name="Dunwell J.M."/>
            <person name="Nellist C.F."/>
            <person name="Harrison R.J."/>
        </authorList>
    </citation>
    <scope>NUCLEOTIDE SEQUENCE [LARGE SCALE GENOMIC DNA]</scope>
    <source>
        <strain evidence="4 6">SCRP249</strain>
        <strain evidence="3 8">SCRP324</strain>
        <strain evidence="5 7">SCRP333</strain>
    </source>
</reference>
<feature type="region of interest" description="Disordered" evidence="1">
    <location>
        <begin position="44"/>
        <end position="76"/>
    </location>
</feature>
<feature type="compositionally biased region" description="Basic residues" evidence="1">
    <location>
        <begin position="51"/>
        <end position="65"/>
    </location>
</feature>
<evidence type="ECO:0000256" key="1">
    <source>
        <dbReference type="SAM" id="MobiDB-lite"/>
    </source>
</evidence>
<gene>
    <name evidence="4" type="ORF">PR001_g15504</name>
    <name evidence="3" type="ORF">PR002_g15956</name>
    <name evidence="5" type="ORF">PR003_g16284</name>
</gene>